<organism evidence="1 2">
    <name type="scientific">Nitrosomonas marina</name>
    <dbReference type="NCBI Taxonomy" id="917"/>
    <lineage>
        <taxon>Bacteria</taxon>
        <taxon>Pseudomonadati</taxon>
        <taxon>Pseudomonadota</taxon>
        <taxon>Betaproteobacteria</taxon>
        <taxon>Nitrosomonadales</taxon>
        <taxon>Nitrosomonadaceae</taxon>
        <taxon>Nitrosomonas</taxon>
    </lineage>
</organism>
<dbReference type="EMBL" id="FOCP01000009">
    <property type="protein sequence ID" value="SEN17388.1"/>
    <property type="molecule type" value="Genomic_DNA"/>
</dbReference>
<accession>A0A1H8EF62</accession>
<proteinExistence type="predicted"/>
<dbReference type="AlphaFoldDB" id="A0A1H8EF62"/>
<dbReference type="Proteomes" id="UP000199459">
    <property type="component" value="Unassembled WGS sequence"/>
</dbReference>
<gene>
    <name evidence="1" type="ORF">SAMN05216325_10954</name>
</gene>
<evidence type="ECO:0000313" key="1">
    <source>
        <dbReference type="EMBL" id="SEN17388.1"/>
    </source>
</evidence>
<name>A0A1H8EF62_9PROT</name>
<protein>
    <submittedName>
        <fullName evidence="1">Uncharacterized protein</fullName>
    </submittedName>
</protein>
<reference evidence="1 2" key="1">
    <citation type="submission" date="2016-10" db="EMBL/GenBank/DDBJ databases">
        <authorList>
            <person name="de Groot N.N."/>
        </authorList>
    </citation>
    <scope>NUCLEOTIDE SEQUENCE [LARGE SCALE GENOMIC DNA]</scope>
    <source>
        <strain evidence="1 2">Nm22</strain>
    </source>
</reference>
<evidence type="ECO:0000313" key="2">
    <source>
        <dbReference type="Proteomes" id="UP000199459"/>
    </source>
</evidence>
<sequence>MVDENAGGLARQLPQMLVVPVRGVFAHILQTLVASLGRLLEHPSQKL</sequence>